<reference evidence="1" key="2">
    <citation type="journal article" date="2015" name="Data Brief">
        <title>Shoot transcriptome of the giant reed, Arundo donax.</title>
        <authorList>
            <person name="Barrero R.A."/>
            <person name="Guerrero F.D."/>
            <person name="Moolhuijzen P."/>
            <person name="Goolsby J.A."/>
            <person name="Tidwell J."/>
            <person name="Bellgard S.E."/>
            <person name="Bellgard M.I."/>
        </authorList>
    </citation>
    <scope>NUCLEOTIDE SEQUENCE</scope>
    <source>
        <tissue evidence="1">Shoot tissue taken approximately 20 cm above the soil surface</tissue>
    </source>
</reference>
<evidence type="ECO:0000313" key="1">
    <source>
        <dbReference type="EMBL" id="JAE24257.1"/>
    </source>
</evidence>
<organism evidence="1">
    <name type="scientific">Arundo donax</name>
    <name type="common">Giant reed</name>
    <name type="synonym">Donax arundinaceus</name>
    <dbReference type="NCBI Taxonomy" id="35708"/>
    <lineage>
        <taxon>Eukaryota</taxon>
        <taxon>Viridiplantae</taxon>
        <taxon>Streptophyta</taxon>
        <taxon>Embryophyta</taxon>
        <taxon>Tracheophyta</taxon>
        <taxon>Spermatophyta</taxon>
        <taxon>Magnoliopsida</taxon>
        <taxon>Liliopsida</taxon>
        <taxon>Poales</taxon>
        <taxon>Poaceae</taxon>
        <taxon>PACMAD clade</taxon>
        <taxon>Arundinoideae</taxon>
        <taxon>Arundineae</taxon>
        <taxon>Arundo</taxon>
    </lineage>
</organism>
<sequence>MPAAEIVRPPNQMPAAEIVRLPNQMPTAEQQNLDYHWLHSCELERVKCQPLKRSRLYYWPVKRDLTRKKMTFSCPEKLMSKRISSDKR</sequence>
<dbReference type="AlphaFoldDB" id="A0A0A9GIF4"/>
<dbReference type="EMBL" id="GBRH01173639">
    <property type="protein sequence ID" value="JAE24257.1"/>
    <property type="molecule type" value="Transcribed_RNA"/>
</dbReference>
<name>A0A0A9GIF4_ARUDO</name>
<accession>A0A0A9GIF4</accession>
<proteinExistence type="predicted"/>
<reference evidence="1" key="1">
    <citation type="submission" date="2014-09" db="EMBL/GenBank/DDBJ databases">
        <authorList>
            <person name="Magalhaes I.L.F."/>
            <person name="Oliveira U."/>
            <person name="Santos F.R."/>
            <person name="Vidigal T.H.D.A."/>
            <person name="Brescovit A.D."/>
            <person name="Santos A.J."/>
        </authorList>
    </citation>
    <scope>NUCLEOTIDE SEQUENCE</scope>
    <source>
        <tissue evidence="1">Shoot tissue taken approximately 20 cm above the soil surface</tissue>
    </source>
</reference>
<protein>
    <submittedName>
        <fullName evidence="1">Uncharacterized protein</fullName>
    </submittedName>
</protein>